<dbReference type="PROSITE" id="PS00095">
    <property type="entry name" value="C5_MTASE_2"/>
    <property type="match status" value="1"/>
</dbReference>
<name>F8PBA1_SERL9</name>
<dbReference type="Pfam" id="PF00145">
    <property type="entry name" value="DNA_methylase"/>
    <property type="match status" value="1"/>
</dbReference>
<sequence length="368" mass="41988">MSVRALEFYSGIGGLHLALSRSLRSGSVIQAFDWDQTACKVYAENYGFKLISKVDISSLSALDLASYRADIWLLSPSCQPYTVLNPSRKGASDPRAASFLHLIEDVLPELARQYSRPRYILIENVAGFEMSSTRQTLLSTLKEIGYFVVELLLTPLQFGIPNSRLRYYLLARLIPFESVSLQDSDCGDIWRHIPGQGCDWTDPRSINTAGDDFPVQELREYLDAENDVNIHSYKVTDRVLQKWGHLFDIVLPSSRRTCCFTRGYTRLVERSGSILQANDDLNTTAVFDEFRLKHSQGIEGAVRILDQLGLRYFTPDELLRLFHFESRHYPSNSLIWPDNITLKTKYKLIGNSVNVEVVTRLIDYLLEK</sequence>
<dbReference type="GO" id="GO:0032259">
    <property type="term" value="P:methylation"/>
    <property type="evidence" value="ECO:0007669"/>
    <property type="project" value="UniProtKB-KW"/>
</dbReference>
<dbReference type="InterPro" id="IPR001525">
    <property type="entry name" value="C5_MeTfrase"/>
</dbReference>
<dbReference type="KEGG" id="sla:SERLADRAFT_453499"/>
<evidence type="ECO:0000256" key="1">
    <source>
        <dbReference type="ARBA" id="ARBA00022603"/>
    </source>
</evidence>
<dbReference type="PANTHER" id="PTHR46098">
    <property type="entry name" value="TRNA (CYTOSINE(38)-C(5))-METHYLTRANSFERASE"/>
    <property type="match status" value="1"/>
</dbReference>
<dbReference type="SUPFAM" id="SSF53335">
    <property type="entry name" value="S-adenosyl-L-methionine-dependent methyltransferases"/>
    <property type="match status" value="1"/>
</dbReference>
<evidence type="ECO:0000256" key="3">
    <source>
        <dbReference type="ARBA" id="ARBA00022691"/>
    </source>
</evidence>
<dbReference type="AlphaFoldDB" id="F8PBA1"/>
<dbReference type="Gene3D" id="3.40.50.150">
    <property type="entry name" value="Vaccinia Virus protein VP39"/>
    <property type="match status" value="1"/>
</dbReference>
<dbReference type="PROSITE" id="PS51679">
    <property type="entry name" value="SAM_MT_C5"/>
    <property type="match status" value="1"/>
</dbReference>
<protein>
    <recommendedName>
        <fullName evidence="5">tRNA (cytosine(38)-C(5))-methyltransferase</fullName>
        <ecNumber evidence="4">2.1.1.204</ecNumber>
    </recommendedName>
    <alternativeName>
        <fullName evidence="6">DNA (cytosine-5)-methyltransferase-like protein 2</fullName>
    </alternativeName>
</protein>
<dbReference type="InterPro" id="IPR029063">
    <property type="entry name" value="SAM-dependent_MTases_sf"/>
</dbReference>
<dbReference type="PANTHER" id="PTHR46098:SF1">
    <property type="entry name" value="TRNA (CYTOSINE(38)-C(5))-METHYLTRANSFERASE"/>
    <property type="match status" value="1"/>
</dbReference>
<evidence type="ECO:0000256" key="6">
    <source>
        <dbReference type="ARBA" id="ARBA00042810"/>
    </source>
</evidence>
<accession>F8PBA1</accession>
<evidence type="ECO:0000256" key="7">
    <source>
        <dbReference type="PROSITE-ProRule" id="PRU01016"/>
    </source>
</evidence>
<dbReference type="GeneID" id="18816933"/>
<feature type="active site" evidence="7">
    <location>
        <position position="78"/>
    </location>
</feature>
<dbReference type="InterPro" id="IPR031303">
    <property type="entry name" value="C5_meth_CS"/>
</dbReference>
<dbReference type="EMBL" id="GL945443">
    <property type="protein sequence ID" value="EGO19541.1"/>
    <property type="molecule type" value="Genomic_DNA"/>
</dbReference>
<reference evidence="8" key="1">
    <citation type="submission" date="2011-04" db="EMBL/GenBank/DDBJ databases">
        <title>Evolution of plant cell wall degrading machinery underlies the functional diversity of forest fungi.</title>
        <authorList>
            <consortium name="US DOE Joint Genome Institute (JGI-PGF)"/>
            <person name="Eastwood D.C."/>
            <person name="Floudas D."/>
            <person name="Binder M."/>
            <person name="Majcherczyk A."/>
            <person name="Schneider P."/>
            <person name="Aerts A."/>
            <person name="Asiegbu F.O."/>
            <person name="Baker S.E."/>
            <person name="Barry K."/>
            <person name="Bendiksby M."/>
            <person name="Blumentritt M."/>
            <person name="Coutinho P.M."/>
            <person name="Cullen D."/>
            <person name="Cullen D."/>
            <person name="Gathman A."/>
            <person name="Goodell B."/>
            <person name="Henrissat B."/>
            <person name="Ihrmark K."/>
            <person name="Kauserud H."/>
            <person name="Kohler A."/>
            <person name="LaButti K."/>
            <person name="Lapidus A."/>
            <person name="Lavin J.L."/>
            <person name="Lee Y.-H."/>
            <person name="Lindquist E."/>
            <person name="Lilly W."/>
            <person name="Lucas S."/>
            <person name="Morin E."/>
            <person name="Murat C."/>
            <person name="Oguiza J.A."/>
            <person name="Park J."/>
            <person name="Pisabarro A.G."/>
            <person name="Riley R."/>
            <person name="Rosling A."/>
            <person name="Salamov A."/>
            <person name="Schmidt O."/>
            <person name="Schmutz J."/>
            <person name="Skrede I."/>
            <person name="Stenlid J."/>
            <person name="Wiebenga A."/>
            <person name="Xie X."/>
            <person name="Kues U."/>
            <person name="Hibbett D.S."/>
            <person name="Hoffmeister D."/>
            <person name="Hogberg N."/>
            <person name="Martin F."/>
            <person name="Grigoriev I.V."/>
            <person name="Watkinson S.C."/>
        </authorList>
    </citation>
    <scope>NUCLEOTIDE SEQUENCE</scope>
    <source>
        <strain evidence="8">S7.9</strain>
    </source>
</reference>
<dbReference type="EC" id="2.1.1.204" evidence="4"/>
<keyword evidence="2 7" id="KW-0808">Transferase</keyword>
<organism>
    <name type="scientific">Serpula lacrymans var. lacrymans (strain S7.9)</name>
    <name type="common">Dry rot fungus</name>
    <dbReference type="NCBI Taxonomy" id="578457"/>
    <lineage>
        <taxon>Eukaryota</taxon>
        <taxon>Fungi</taxon>
        <taxon>Dikarya</taxon>
        <taxon>Basidiomycota</taxon>
        <taxon>Agaricomycotina</taxon>
        <taxon>Agaricomycetes</taxon>
        <taxon>Agaricomycetidae</taxon>
        <taxon>Boletales</taxon>
        <taxon>Coniophorineae</taxon>
        <taxon>Serpulaceae</taxon>
        <taxon>Serpula</taxon>
    </lineage>
</organism>
<comment type="similarity">
    <text evidence="7">Belongs to the class I-like SAM-binding methyltransferase superfamily. C5-methyltransferase family.</text>
</comment>
<dbReference type="PRINTS" id="PR00105">
    <property type="entry name" value="C5METTRFRASE"/>
</dbReference>
<dbReference type="GO" id="GO:0005634">
    <property type="term" value="C:nucleus"/>
    <property type="evidence" value="ECO:0007669"/>
    <property type="project" value="TreeGrafter"/>
</dbReference>
<proteinExistence type="inferred from homology"/>
<dbReference type="HOGENOM" id="CLU_049101_0_0_1"/>
<evidence type="ECO:0000256" key="4">
    <source>
        <dbReference type="ARBA" id="ARBA00039081"/>
    </source>
</evidence>
<evidence type="ECO:0000256" key="5">
    <source>
        <dbReference type="ARBA" id="ARBA00039681"/>
    </source>
</evidence>
<evidence type="ECO:0000256" key="2">
    <source>
        <dbReference type="ARBA" id="ARBA00022679"/>
    </source>
</evidence>
<keyword evidence="1 7" id="KW-0489">Methyltransferase</keyword>
<dbReference type="InterPro" id="IPR050750">
    <property type="entry name" value="C5-MTase"/>
</dbReference>
<dbReference type="GO" id="GO:0008168">
    <property type="term" value="F:methyltransferase activity"/>
    <property type="evidence" value="ECO:0007669"/>
    <property type="project" value="UniProtKB-KW"/>
</dbReference>
<dbReference type="Proteomes" id="UP000008064">
    <property type="component" value="Unassembled WGS sequence"/>
</dbReference>
<evidence type="ECO:0000313" key="8">
    <source>
        <dbReference type="EMBL" id="EGO19541.1"/>
    </source>
</evidence>
<dbReference type="Gene3D" id="3.90.120.10">
    <property type="entry name" value="DNA Methylase, subunit A, domain 2"/>
    <property type="match status" value="1"/>
</dbReference>
<dbReference type="OrthoDB" id="414133at2759"/>
<keyword evidence="3 7" id="KW-0949">S-adenosyl-L-methionine</keyword>
<gene>
    <name evidence="8" type="ORF">SERLADRAFT_453499</name>
</gene>
<dbReference type="RefSeq" id="XP_007323674.1">
    <property type="nucleotide sequence ID" value="XM_007323612.1"/>
</dbReference>